<reference evidence="8 9" key="1">
    <citation type="submission" date="2020-10" db="EMBL/GenBank/DDBJ databases">
        <title>Pygocentrus nattereri (red-bellied piranha) genome, fPygNat1, primary haplotype.</title>
        <authorList>
            <person name="Myers G."/>
            <person name="Meyer A."/>
            <person name="Karagic N."/>
            <person name="Pippel M."/>
            <person name="Winkler S."/>
            <person name="Tracey A."/>
            <person name="Wood J."/>
            <person name="Formenti G."/>
            <person name="Howe K."/>
            <person name="Fedrigo O."/>
            <person name="Jarvis E.D."/>
        </authorList>
    </citation>
    <scope>NUCLEOTIDE SEQUENCE [LARGE SCALE GENOMIC DNA]</scope>
</reference>
<organism evidence="8 9">
    <name type="scientific">Pygocentrus nattereri</name>
    <name type="common">Red-bellied piranha</name>
    <dbReference type="NCBI Taxonomy" id="42514"/>
    <lineage>
        <taxon>Eukaryota</taxon>
        <taxon>Metazoa</taxon>
        <taxon>Chordata</taxon>
        <taxon>Craniata</taxon>
        <taxon>Vertebrata</taxon>
        <taxon>Euteleostomi</taxon>
        <taxon>Actinopterygii</taxon>
        <taxon>Neopterygii</taxon>
        <taxon>Teleostei</taxon>
        <taxon>Ostariophysi</taxon>
        <taxon>Characiformes</taxon>
        <taxon>Characoidei</taxon>
        <taxon>Pygocentrus</taxon>
    </lineage>
</organism>
<dbReference type="InterPro" id="IPR003877">
    <property type="entry name" value="SPRY_dom"/>
</dbReference>
<dbReference type="Gene3D" id="2.60.120.920">
    <property type="match status" value="1"/>
</dbReference>
<dbReference type="SUPFAM" id="SSF49899">
    <property type="entry name" value="Concanavalin A-like lectins/glucanases"/>
    <property type="match status" value="1"/>
</dbReference>
<dbReference type="InterPro" id="IPR050143">
    <property type="entry name" value="TRIM/RBCC"/>
</dbReference>
<proteinExistence type="predicted"/>
<dbReference type="PROSITE" id="PS50089">
    <property type="entry name" value="ZF_RING_2"/>
    <property type="match status" value="1"/>
</dbReference>
<dbReference type="InterPro" id="IPR027370">
    <property type="entry name" value="Znf-RING_euk"/>
</dbReference>
<evidence type="ECO:0000313" key="9">
    <source>
        <dbReference type="Proteomes" id="UP001501920"/>
    </source>
</evidence>
<dbReference type="PRINTS" id="PR01407">
    <property type="entry name" value="BUTYPHLNCDUF"/>
</dbReference>
<dbReference type="InterPro" id="IPR006574">
    <property type="entry name" value="PRY"/>
</dbReference>
<dbReference type="InterPro" id="IPR001870">
    <property type="entry name" value="B30.2/SPRY"/>
</dbReference>
<dbReference type="SMART" id="SM00184">
    <property type="entry name" value="RING"/>
    <property type="match status" value="1"/>
</dbReference>
<dbReference type="InterPro" id="IPR017907">
    <property type="entry name" value="Znf_RING_CS"/>
</dbReference>
<dbReference type="Proteomes" id="UP001501920">
    <property type="component" value="Chromosome 24"/>
</dbReference>
<evidence type="ECO:0000313" key="8">
    <source>
        <dbReference type="Ensembl" id="ENSPNAP00000025587.2"/>
    </source>
</evidence>
<dbReference type="SMART" id="SM00589">
    <property type="entry name" value="PRY"/>
    <property type="match status" value="1"/>
</dbReference>
<feature type="domain" description="B box-type" evidence="6">
    <location>
        <begin position="72"/>
        <end position="113"/>
    </location>
</feature>
<evidence type="ECO:0000256" key="2">
    <source>
        <dbReference type="ARBA" id="ARBA00022771"/>
    </source>
</evidence>
<dbReference type="Gene3D" id="3.30.160.60">
    <property type="entry name" value="Classic Zinc Finger"/>
    <property type="match status" value="1"/>
</dbReference>
<dbReference type="GO" id="GO:0008270">
    <property type="term" value="F:zinc ion binding"/>
    <property type="evidence" value="ECO:0007669"/>
    <property type="project" value="UniProtKB-KW"/>
</dbReference>
<evidence type="ECO:0000256" key="4">
    <source>
        <dbReference type="PROSITE-ProRule" id="PRU00024"/>
    </source>
</evidence>
<dbReference type="InterPro" id="IPR000315">
    <property type="entry name" value="Znf_B-box"/>
</dbReference>
<dbReference type="InterPro" id="IPR043136">
    <property type="entry name" value="B30.2/SPRY_sf"/>
</dbReference>
<dbReference type="InterPro" id="IPR003879">
    <property type="entry name" value="Butyrophylin_SPRY"/>
</dbReference>
<dbReference type="InterPro" id="IPR013320">
    <property type="entry name" value="ConA-like_dom_sf"/>
</dbReference>
<dbReference type="GeneID" id="108438101"/>
<dbReference type="PROSITE" id="PS50119">
    <property type="entry name" value="ZF_BBOX"/>
    <property type="match status" value="1"/>
</dbReference>
<dbReference type="CDD" id="cd12893">
    <property type="entry name" value="SPRY_PRY_TRIM35"/>
    <property type="match status" value="1"/>
</dbReference>
<evidence type="ECO:0000259" key="6">
    <source>
        <dbReference type="PROSITE" id="PS50119"/>
    </source>
</evidence>
<dbReference type="Ensembl" id="ENSPNAT00000007239.2">
    <property type="protein sequence ID" value="ENSPNAP00000025587.2"/>
    <property type="gene ID" value="ENSPNAG00000010762.2"/>
</dbReference>
<dbReference type="Pfam" id="PF00622">
    <property type="entry name" value="SPRY"/>
    <property type="match status" value="1"/>
</dbReference>
<evidence type="ECO:0000256" key="3">
    <source>
        <dbReference type="ARBA" id="ARBA00022833"/>
    </source>
</evidence>
<reference evidence="8" key="2">
    <citation type="submission" date="2025-08" db="UniProtKB">
        <authorList>
            <consortium name="Ensembl"/>
        </authorList>
    </citation>
    <scope>IDENTIFICATION</scope>
</reference>
<dbReference type="PROSITE" id="PS00518">
    <property type="entry name" value="ZF_RING_1"/>
    <property type="match status" value="1"/>
</dbReference>
<dbReference type="STRING" id="42514.ENSPNAP00000025587"/>
<dbReference type="SUPFAM" id="SSF57845">
    <property type="entry name" value="B-box zinc-binding domain"/>
    <property type="match status" value="1"/>
</dbReference>
<reference evidence="8" key="3">
    <citation type="submission" date="2025-09" db="UniProtKB">
        <authorList>
            <consortium name="Ensembl"/>
        </authorList>
    </citation>
    <scope>IDENTIFICATION</scope>
</reference>
<accession>A0A3B4DMG5</accession>
<dbReference type="InterPro" id="IPR001841">
    <property type="entry name" value="Znf_RING"/>
</dbReference>
<keyword evidence="2 4" id="KW-0863">Zinc-finger</keyword>
<dbReference type="OMA" id="KYYAWSP"/>
<dbReference type="InterPro" id="IPR013083">
    <property type="entry name" value="Znf_RING/FYVE/PHD"/>
</dbReference>
<sequence length="462" mass="53059">MTTVWHRGDVSCPVCYDIFTDPVVLSCSHSVCKACLQNFWANSESQECPLCRRRSSRDDPPPNLVLKNFCESFIQRCSQHNERLTLFCLEDEQPVCVLCHASEEHKGHDCRPIRETAESFKRELETALEPLQEKLRSFTQVNETCHKTAKHIKMQTQKTEKEIRQEFEKLYQFLRDEEAARLAALKEEEERKSQMMKEKTDEMSSAITLLLETINTTEEILGEEDIVFLQNFKSSVKRAECSLKVPQMDSGMLIDVAKHLGNLKFTVWEKMQEIVQYTPVILDPNTAHPNLTLSDDLTSITFIDNKTPEMQQRPDNPERFDKCVCVLGSEGFSSGSHYWDVEVGNSCLWEVGVTTESNHRKGVLFFNSVWSVESNVEFCARSPAQPKHPFSAEGGLPRIRVQLDWDKGELSFFDLLNDTDIATFTHTFTEKVYPFFWTRRSDSPVKILPVTPGAIKPKLSQL</sequence>
<name>A0A3B4DMG5_PYGNA</name>
<feature type="domain" description="RING-type" evidence="5">
    <location>
        <begin position="12"/>
        <end position="52"/>
    </location>
</feature>
<evidence type="ECO:0000259" key="5">
    <source>
        <dbReference type="PROSITE" id="PS50089"/>
    </source>
</evidence>
<dbReference type="Pfam" id="PF13445">
    <property type="entry name" value="zf-RING_UBOX"/>
    <property type="match status" value="1"/>
</dbReference>
<evidence type="ECO:0000259" key="7">
    <source>
        <dbReference type="PROSITE" id="PS50188"/>
    </source>
</evidence>
<protein>
    <submittedName>
        <fullName evidence="8">Uncharacterized protein</fullName>
    </submittedName>
</protein>
<dbReference type="RefSeq" id="XP_017571165.2">
    <property type="nucleotide sequence ID" value="XM_017715676.2"/>
</dbReference>
<evidence type="ECO:0000256" key="1">
    <source>
        <dbReference type="ARBA" id="ARBA00022723"/>
    </source>
</evidence>
<keyword evidence="9" id="KW-1185">Reference proteome</keyword>
<dbReference type="GeneTree" id="ENSGT01030000234583"/>
<dbReference type="AlphaFoldDB" id="A0A3B4DMG5"/>
<feature type="domain" description="B30.2/SPRY" evidence="7">
    <location>
        <begin position="260"/>
        <end position="454"/>
    </location>
</feature>
<dbReference type="Pfam" id="PF13765">
    <property type="entry name" value="PRY"/>
    <property type="match status" value="1"/>
</dbReference>
<dbReference type="SMART" id="SM00449">
    <property type="entry name" value="SPRY"/>
    <property type="match status" value="1"/>
</dbReference>
<dbReference type="PROSITE" id="PS50188">
    <property type="entry name" value="B302_SPRY"/>
    <property type="match status" value="1"/>
</dbReference>
<dbReference type="Gene3D" id="3.30.40.10">
    <property type="entry name" value="Zinc/RING finger domain, C3HC4 (zinc finger)"/>
    <property type="match status" value="1"/>
</dbReference>
<keyword evidence="1" id="KW-0479">Metal-binding</keyword>
<keyword evidence="3" id="KW-0862">Zinc</keyword>
<dbReference type="PANTHER" id="PTHR24103">
    <property type="entry name" value="E3 UBIQUITIN-PROTEIN LIGASE TRIM"/>
    <property type="match status" value="1"/>
</dbReference>
<dbReference type="Pfam" id="PF00643">
    <property type="entry name" value="zf-B_box"/>
    <property type="match status" value="1"/>
</dbReference>
<dbReference type="SUPFAM" id="SSF57850">
    <property type="entry name" value="RING/U-box"/>
    <property type="match status" value="1"/>
</dbReference>